<feature type="transmembrane region" description="Helical" evidence="1">
    <location>
        <begin position="349"/>
        <end position="367"/>
    </location>
</feature>
<feature type="domain" description="YdbS-like PH" evidence="2">
    <location>
        <begin position="390"/>
        <end position="470"/>
    </location>
</feature>
<dbReference type="EMBL" id="CP022572">
    <property type="protein sequence ID" value="AZU60074.1"/>
    <property type="molecule type" value="Genomic_DNA"/>
</dbReference>
<evidence type="ECO:0000256" key="1">
    <source>
        <dbReference type="SAM" id="Phobius"/>
    </source>
</evidence>
<keyword evidence="1" id="KW-0472">Membrane</keyword>
<feature type="domain" description="YdbS-like PH" evidence="2">
    <location>
        <begin position="64"/>
        <end position="143"/>
    </location>
</feature>
<feature type="domain" description="YdbS-like PH" evidence="2">
    <location>
        <begin position="243"/>
        <end position="318"/>
    </location>
</feature>
<dbReference type="Proteomes" id="UP000282892">
    <property type="component" value="Chromosome"/>
</dbReference>
<dbReference type="KEGG" id="nmk:CHR53_01595"/>
<dbReference type="PIRSF" id="PIRSF026631">
    <property type="entry name" value="UCP026631"/>
    <property type="match status" value="1"/>
</dbReference>
<evidence type="ECO:0000259" key="2">
    <source>
        <dbReference type="Pfam" id="PF03703"/>
    </source>
</evidence>
<dbReference type="PANTHER" id="PTHR34473:SF2">
    <property type="entry name" value="UPF0699 TRANSMEMBRANE PROTEIN YDBT"/>
    <property type="match status" value="1"/>
</dbReference>
<feature type="transmembrane region" description="Helical" evidence="1">
    <location>
        <begin position="39"/>
        <end position="65"/>
    </location>
</feature>
<dbReference type="InterPro" id="IPR005182">
    <property type="entry name" value="YdbS-like_PH"/>
</dbReference>
<dbReference type="OrthoDB" id="2195155at2"/>
<protein>
    <recommendedName>
        <fullName evidence="2">YdbS-like PH domain-containing protein</fullName>
    </recommendedName>
</protein>
<proteinExistence type="predicted"/>
<feature type="transmembrane region" description="Helical" evidence="1">
    <location>
        <begin position="373"/>
        <end position="390"/>
    </location>
</feature>
<dbReference type="PANTHER" id="PTHR34473">
    <property type="entry name" value="UPF0699 TRANSMEMBRANE PROTEIN YDBS"/>
    <property type="match status" value="1"/>
</dbReference>
<evidence type="ECO:0000313" key="4">
    <source>
        <dbReference type="Proteomes" id="UP000282892"/>
    </source>
</evidence>
<dbReference type="STRING" id="1193713.GCA_001636315_02872"/>
<feature type="transmembrane region" description="Helical" evidence="1">
    <location>
        <begin position="172"/>
        <end position="193"/>
    </location>
</feature>
<dbReference type="RefSeq" id="WP_127484590.1">
    <property type="nucleotide sequence ID" value="NZ_CP022572.1"/>
</dbReference>
<feature type="transmembrane region" description="Helical" evidence="1">
    <location>
        <begin position="213"/>
        <end position="238"/>
    </location>
</feature>
<gene>
    <name evidence="3" type="ORF">CHR53_01595</name>
</gene>
<accession>A0A3T0HSH9</accession>
<keyword evidence="1" id="KW-1133">Transmembrane helix</keyword>
<dbReference type="AlphaFoldDB" id="A0A3T0HSH9"/>
<dbReference type="InterPro" id="IPR014529">
    <property type="entry name" value="UCP026631"/>
</dbReference>
<reference evidence="3 4" key="1">
    <citation type="submission" date="2017-07" db="EMBL/GenBank/DDBJ databases">
        <title>The complete genome sequence of Bacillus mesonae strain H20-5, an efficient strain improving plant abiotic stress resistance.</title>
        <authorList>
            <person name="Kim S.Y."/>
            <person name="Song H."/>
            <person name="Sang M.K."/>
            <person name="Weon H.-Y."/>
            <person name="Song J."/>
        </authorList>
    </citation>
    <scope>NUCLEOTIDE SEQUENCE [LARGE SCALE GENOMIC DNA]</scope>
    <source>
        <strain evidence="3 4">H20-5</strain>
    </source>
</reference>
<name>A0A3T0HSH9_9BACI</name>
<organism evidence="3 4">
    <name type="scientific">Neobacillus mesonae</name>
    <dbReference type="NCBI Taxonomy" id="1193713"/>
    <lineage>
        <taxon>Bacteria</taxon>
        <taxon>Bacillati</taxon>
        <taxon>Bacillota</taxon>
        <taxon>Bacilli</taxon>
        <taxon>Bacillales</taxon>
        <taxon>Bacillaceae</taxon>
        <taxon>Neobacillus</taxon>
    </lineage>
</organism>
<evidence type="ECO:0000313" key="3">
    <source>
        <dbReference type="EMBL" id="AZU60074.1"/>
    </source>
</evidence>
<keyword evidence="4" id="KW-1185">Reference proteome</keyword>
<keyword evidence="1" id="KW-0812">Transmembrane</keyword>
<sequence>MSKPKRLHPIASVVTTGKRIRNLLIPMLAINFSGGREGIFSLLITLAISLVVIIITLLTGILSWLRFTYRFEEDELRVEYGIFVRQKRYIPFERIQSINLTEGLLQRIFGLVKVQVETAGSGDEAEAVLSAITKEEAGLIQEYVAAAKNDGSREVEDVRAGNKVFTISTSELLILSLTSGGVGVVISAVVALFSQLDDIIPYKKIFGDFEKWAVHNIITLAVIVFFGLFLAWVISLIITMMKYANFTVVKTEKDFIISQGLLERRQITIPLRRIQAIRIHENIVRQLLGYGTVYIVSAGGSAENEEGAKVMLLPIVKVKHIVPLLKEALPDYQMEPLLFSAPKRSIRRYILRAWYLTVPIVLAAIIFLKAWGLLSLIIFAIATIWAILKYKDAGWSLGPKQLTLRFRRINRTTVFIQKNRVQSLKMRESLFQRRQSLGTLEAFVKSGTGDAWATVVDLERSDIHQVYEWYSREKQREISG</sequence>
<dbReference type="Pfam" id="PF03703">
    <property type="entry name" value="bPH_2"/>
    <property type="match status" value="3"/>
</dbReference>